<dbReference type="EMBL" id="WAEM01000005">
    <property type="protein sequence ID" value="KAB1155483.1"/>
    <property type="molecule type" value="Genomic_DNA"/>
</dbReference>
<sequence>MIKRRKGKERIKRIKKIKGKKEKKIKVMISSMKLKRTKKGVILLLFLLGLSQLTFSQNKGNEKKAFERPEWAGFFTNSKNEKIDTKRFPFIKGQADRVKWADIEKKPEVYDWSEMDSQIRNAVKGKYYYYFVLWTGPHSPEWIYEQGVPKVAVNGGKGKEYFPYYLDQNYINYFHRFIGKLADHIASLPEADRKAFAFIQPAFGSTGDKQLYKGTPKDPKYKISAEEYLEFCSGATKRFYEAFDKPELKHIRFLFNVDDESNPGVLKAAKGAKAGELLYANWLRKNYPIELRKQQFTIAIGYQANGEIKQDTELRPTFFGLKGKKPEFVRGEFSKFAQGGIFQENPIWNYYWTAISTVDRGLDLWEVDYNTVKTGKYDEGFAFASRYSYYKQPQTSPYAFIALRDVLDSADTVRFPEEKYGKAMQSNAERMNKIESEFNTYGAKVGDLHAATSLSGSNYLYEAKTMNDVGFELIARNYSRFITQIDANETSVGLWRVGPTDKPYGRYARAFENSSGRNRMYFDLDDNFLSTKAKESITLKIIYLDKGIGKFSVRYDSTSDPDKTAATIAKANTGRWLSKSITIADGAFANKGLRNSDFSLVNEDNEDDVFHMIEIMKSNPKN</sequence>
<keyword evidence="2" id="KW-1185">Reference proteome</keyword>
<gene>
    <name evidence="1" type="ORF">F6464_10220</name>
</gene>
<evidence type="ECO:0008006" key="3">
    <source>
        <dbReference type="Google" id="ProtNLM"/>
    </source>
</evidence>
<dbReference type="AlphaFoldDB" id="A0A7J5ADC9"/>
<organism evidence="1 2">
    <name type="scientific">Flavobacterium luteum</name>
    <dbReference type="NCBI Taxonomy" id="2026654"/>
    <lineage>
        <taxon>Bacteria</taxon>
        <taxon>Pseudomonadati</taxon>
        <taxon>Bacteroidota</taxon>
        <taxon>Flavobacteriia</taxon>
        <taxon>Flavobacteriales</taxon>
        <taxon>Flavobacteriaceae</taxon>
        <taxon>Flavobacterium</taxon>
    </lineage>
</organism>
<dbReference type="Proteomes" id="UP000490922">
    <property type="component" value="Unassembled WGS sequence"/>
</dbReference>
<dbReference type="Gene3D" id="3.20.20.80">
    <property type="entry name" value="Glycosidases"/>
    <property type="match status" value="1"/>
</dbReference>
<evidence type="ECO:0000313" key="2">
    <source>
        <dbReference type="Proteomes" id="UP000490922"/>
    </source>
</evidence>
<dbReference type="SUPFAM" id="SSF51445">
    <property type="entry name" value="(Trans)glycosidases"/>
    <property type="match status" value="1"/>
</dbReference>
<evidence type="ECO:0000313" key="1">
    <source>
        <dbReference type="EMBL" id="KAB1155483.1"/>
    </source>
</evidence>
<accession>A0A7J5ADC9</accession>
<proteinExistence type="predicted"/>
<dbReference type="OrthoDB" id="9800974at2"/>
<name>A0A7J5ADC9_9FLAO</name>
<comment type="caution">
    <text evidence="1">The sequence shown here is derived from an EMBL/GenBank/DDBJ whole genome shotgun (WGS) entry which is preliminary data.</text>
</comment>
<dbReference type="InterPro" id="IPR017853">
    <property type="entry name" value="GH"/>
</dbReference>
<reference evidence="1 2" key="1">
    <citation type="submission" date="2019-09" db="EMBL/GenBank/DDBJ databases">
        <title>Flavobacterium sp. nov., isolated from glacier ice.</title>
        <authorList>
            <person name="Liu Q."/>
        </authorList>
    </citation>
    <scope>NUCLEOTIDE SEQUENCE [LARGE SCALE GENOMIC DNA]</scope>
    <source>
        <strain evidence="1 2">NBRC 112527</strain>
    </source>
</reference>
<protein>
    <recommendedName>
        <fullName evidence="3">Glycoside hydrolase family 42 N-terminal domain-containing protein</fullName>
    </recommendedName>
</protein>